<comment type="caution">
    <text evidence="2">The sequence shown here is derived from an EMBL/GenBank/DDBJ whole genome shotgun (WGS) entry which is preliminary data.</text>
</comment>
<evidence type="ECO:0000313" key="2">
    <source>
        <dbReference type="EMBL" id="MFC6882572.1"/>
    </source>
</evidence>
<accession>A0ABW2CL88</accession>
<organism evidence="2 3">
    <name type="scientific">Actinomadura yumaensis</name>
    <dbReference type="NCBI Taxonomy" id="111807"/>
    <lineage>
        <taxon>Bacteria</taxon>
        <taxon>Bacillati</taxon>
        <taxon>Actinomycetota</taxon>
        <taxon>Actinomycetes</taxon>
        <taxon>Streptosporangiales</taxon>
        <taxon>Thermomonosporaceae</taxon>
        <taxon>Actinomadura</taxon>
    </lineage>
</organism>
<proteinExistence type="predicted"/>
<sequence length="133" mass="13578">MSPEPQTPSVTMDRSAEAVAGAPETPAASAETPAASAASAEAVAEAERLAARIGELGPDALSPDAVRTLMTAAITAFGRHVDAGTPVPEPADATKVNATDAVRAASAVLKAVNLETFELALWETWGGTPWRTR</sequence>
<evidence type="ECO:0000313" key="3">
    <source>
        <dbReference type="Proteomes" id="UP001596380"/>
    </source>
</evidence>
<gene>
    <name evidence="2" type="ORF">ACFQKB_22645</name>
</gene>
<dbReference type="EMBL" id="JBHSXS010000014">
    <property type="protein sequence ID" value="MFC6882572.1"/>
    <property type="molecule type" value="Genomic_DNA"/>
</dbReference>
<dbReference type="Proteomes" id="UP001596380">
    <property type="component" value="Unassembled WGS sequence"/>
</dbReference>
<feature type="compositionally biased region" description="Low complexity" evidence="1">
    <location>
        <begin position="17"/>
        <end position="39"/>
    </location>
</feature>
<protein>
    <submittedName>
        <fullName evidence="2">Uncharacterized protein</fullName>
    </submittedName>
</protein>
<reference evidence="3" key="1">
    <citation type="journal article" date="2019" name="Int. J. Syst. Evol. Microbiol.">
        <title>The Global Catalogue of Microorganisms (GCM) 10K type strain sequencing project: providing services to taxonomists for standard genome sequencing and annotation.</title>
        <authorList>
            <consortium name="The Broad Institute Genomics Platform"/>
            <consortium name="The Broad Institute Genome Sequencing Center for Infectious Disease"/>
            <person name="Wu L."/>
            <person name="Ma J."/>
        </authorList>
    </citation>
    <scope>NUCLEOTIDE SEQUENCE [LARGE SCALE GENOMIC DNA]</scope>
    <source>
        <strain evidence="3">JCM 3369</strain>
    </source>
</reference>
<dbReference type="RefSeq" id="WP_160822423.1">
    <property type="nucleotide sequence ID" value="NZ_JBHSXS010000014.1"/>
</dbReference>
<keyword evidence="3" id="KW-1185">Reference proteome</keyword>
<evidence type="ECO:0000256" key="1">
    <source>
        <dbReference type="SAM" id="MobiDB-lite"/>
    </source>
</evidence>
<feature type="region of interest" description="Disordered" evidence="1">
    <location>
        <begin position="1"/>
        <end position="39"/>
    </location>
</feature>
<name>A0ABW2CL88_9ACTN</name>